<evidence type="ECO:0000256" key="4">
    <source>
        <dbReference type="ARBA" id="ARBA00023125"/>
    </source>
</evidence>
<reference evidence="8" key="1">
    <citation type="journal article" date="2022" name="Syst. Appl. Microbiol.">
        <title>Natronocalculus amylovorans gen. nov., sp. nov., and Natranaeroarchaeum aerophilus sp. nov., dominant culturable amylolytic natronoarchaea from hypersaline soda lakes in southwestern Siberia.</title>
        <authorList>
            <person name="Sorokin D.Y."/>
            <person name="Elcheninov A.G."/>
            <person name="Khizhniak T.V."/>
            <person name="Koenen M."/>
            <person name="Bale N.J."/>
            <person name="Damste J.S.S."/>
            <person name="Kublanov I.V."/>
        </authorList>
    </citation>
    <scope>NUCLEOTIDE SEQUENCE</scope>
    <source>
        <strain evidence="8">AArc-St2</strain>
    </source>
</reference>
<dbReference type="RefSeq" id="WP_250586342.1">
    <property type="nucleotide sequence ID" value="NZ_JAKRVX010000016.1"/>
</dbReference>
<comment type="caution">
    <text evidence="8">The sequence shown here is derived from an EMBL/GenBank/DDBJ whole genome shotgun (WGS) entry which is preliminary data.</text>
</comment>
<evidence type="ECO:0000256" key="2">
    <source>
        <dbReference type="ARBA" id="ARBA00023012"/>
    </source>
</evidence>
<evidence type="ECO:0000256" key="3">
    <source>
        <dbReference type="ARBA" id="ARBA00023015"/>
    </source>
</evidence>
<dbReference type="Pfam" id="PF08663">
    <property type="entry name" value="HalX"/>
    <property type="match status" value="1"/>
</dbReference>
<proteinExistence type="predicted"/>
<evidence type="ECO:0000256" key="5">
    <source>
        <dbReference type="ARBA" id="ARBA00023163"/>
    </source>
</evidence>
<dbReference type="InterPro" id="IPR001789">
    <property type="entry name" value="Sig_transdc_resp-reg_receiver"/>
</dbReference>
<dbReference type="GO" id="GO:0000976">
    <property type="term" value="F:transcription cis-regulatory region binding"/>
    <property type="evidence" value="ECO:0007669"/>
    <property type="project" value="TreeGrafter"/>
</dbReference>
<dbReference type="SUPFAM" id="SSF52172">
    <property type="entry name" value="CheY-like"/>
    <property type="match status" value="1"/>
</dbReference>
<dbReference type="InterPro" id="IPR013971">
    <property type="entry name" value="HalX_domain"/>
</dbReference>
<gene>
    <name evidence="8" type="ORF">AArcSt2_16580</name>
</gene>
<keyword evidence="3" id="KW-0805">Transcription regulation</keyword>
<dbReference type="Gene3D" id="3.40.50.2300">
    <property type="match status" value="1"/>
</dbReference>
<keyword evidence="1 6" id="KW-0597">Phosphoprotein</keyword>
<accession>A0AAE3G1T6</accession>
<organism evidence="8 9">
    <name type="scientific">Natronocalculus amylovorans</name>
    <dbReference type="NCBI Taxonomy" id="2917812"/>
    <lineage>
        <taxon>Archaea</taxon>
        <taxon>Methanobacteriati</taxon>
        <taxon>Methanobacteriota</taxon>
        <taxon>Stenosarchaea group</taxon>
        <taxon>Halobacteria</taxon>
        <taxon>Halobacteriales</taxon>
        <taxon>Haloferacaceae</taxon>
        <taxon>Natronocalculus</taxon>
    </lineage>
</organism>
<keyword evidence="9" id="KW-1185">Reference proteome</keyword>
<dbReference type="PANTHER" id="PTHR48111:SF1">
    <property type="entry name" value="TWO-COMPONENT RESPONSE REGULATOR ORR33"/>
    <property type="match status" value="1"/>
</dbReference>
<dbReference type="GO" id="GO:0006355">
    <property type="term" value="P:regulation of DNA-templated transcription"/>
    <property type="evidence" value="ECO:0007669"/>
    <property type="project" value="TreeGrafter"/>
</dbReference>
<evidence type="ECO:0000313" key="9">
    <source>
        <dbReference type="Proteomes" id="UP001203207"/>
    </source>
</evidence>
<sequence length="185" mass="20864">MSDSNNTTVLVVDDEPDLAMLYETYLSAEFDVRSANDGQKALDKVDQTVDVALLDRRMPQMSGDELLRRFREQGYEMKVAMLTAVEPDTDIVDMPFNDYKVKPVGRDELIGLVRTLLQRSTYDKQSQEFFSLASKKAALEIAGNDDTPEYKQLVEQIAQKRTEIDTTLDTVGAEAAFRDLSSHTI</sequence>
<dbReference type="SMART" id="SM00448">
    <property type="entry name" value="REC"/>
    <property type="match status" value="1"/>
</dbReference>
<evidence type="ECO:0000256" key="6">
    <source>
        <dbReference type="PROSITE-ProRule" id="PRU00169"/>
    </source>
</evidence>
<evidence type="ECO:0000313" key="8">
    <source>
        <dbReference type="EMBL" id="MCL9818555.1"/>
    </source>
</evidence>
<name>A0AAE3G1T6_9EURY</name>
<dbReference type="AlphaFoldDB" id="A0AAE3G1T6"/>
<dbReference type="GO" id="GO:0005829">
    <property type="term" value="C:cytosol"/>
    <property type="evidence" value="ECO:0007669"/>
    <property type="project" value="TreeGrafter"/>
</dbReference>
<evidence type="ECO:0000256" key="1">
    <source>
        <dbReference type="ARBA" id="ARBA00022553"/>
    </source>
</evidence>
<dbReference type="InterPro" id="IPR011006">
    <property type="entry name" value="CheY-like_superfamily"/>
</dbReference>
<dbReference type="PROSITE" id="PS50110">
    <property type="entry name" value="RESPONSE_REGULATORY"/>
    <property type="match status" value="1"/>
</dbReference>
<dbReference type="InterPro" id="IPR039420">
    <property type="entry name" value="WalR-like"/>
</dbReference>
<keyword evidence="2" id="KW-0902">Two-component regulatory system</keyword>
<evidence type="ECO:0000259" key="7">
    <source>
        <dbReference type="PROSITE" id="PS50110"/>
    </source>
</evidence>
<keyword evidence="5" id="KW-0804">Transcription</keyword>
<dbReference type="Proteomes" id="UP001203207">
    <property type="component" value="Unassembled WGS sequence"/>
</dbReference>
<feature type="domain" description="Response regulatory" evidence="7">
    <location>
        <begin position="8"/>
        <end position="117"/>
    </location>
</feature>
<keyword evidence="4" id="KW-0238">DNA-binding</keyword>
<dbReference type="GO" id="GO:0032993">
    <property type="term" value="C:protein-DNA complex"/>
    <property type="evidence" value="ECO:0007669"/>
    <property type="project" value="TreeGrafter"/>
</dbReference>
<dbReference type="EMBL" id="JAKRVX010000016">
    <property type="protein sequence ID" value="MCL9818555.1"/>
    <property type="molecule type" value="Genomic_DNA"/>
</dbReference>
<dbReference type="GO" id="GO:0000156">
    <property type="term" value="F:phosphorelay response regulator activity"/>
    <property type="evidence" value="ECO:0007669"/>
    <property type="project" value="TreeGrafter"/>
</dbReference>
<reference evidence="8" key="2">
    <citation type="submission" date="2022-02" db="EMBL/GenBank/DDBJ databases">
        <authorList>
            <person name="Elcheninov A.G."/>
            <person name="Sorokin D.Y."/>
            <person name="Kublanov I.V."/>
        </authorList>
    </citation>
    <scope>NUCLEOTIDE SEQUENCE</scope>
    <source>
        <strain evidence="8">AArc-St2</strain>
    </source>
</reference>
<dbReference type="PANTHER" id="PTHR48111">
    <property type="entry name" value="REGULATOR OF RPOS"/>
    <property type="match status" value="1"/>
</dbReference>
<feature type="modified residue" description="4-aspartylphosphate" evidence="6">
    <location>
        <position position="55"/>
    </location>
</feature>
<protein>
    <submittedName>
        <fullName evidence="8">Response regulator</fullName>
    </submittedName>
</protein>
<dbReference type="Pfam" id="PF00072">
    <property type="entry name" value="Response_reg"/>
    <property type="match status" value="1"/>
</dbReference>